<dbReference type="PROSITE" id="PS51675">
    <property type="entry name" value="SAM_MT_TRM10"/>
    <property type="match status" value="1"/>
</dbReference>
<organism evidence="5 6">
    <name type="scientific">Vulcanisaeta moutnovskia (strain 768-28)</name>
    <dbReference type="NCBI Taxonomy" id="985053"/>
    <lineage>
        <taxon>Archaea</taxon>
        <taxon>Thermoproteota</taxon>
        <taxon>Thermoprotei</taxon>
        <taxon>Thermoproteales</taxon>
        <taxon>Thermoproteaceae</taxon>
        <taxon>Vulcanisaeta</taxon>
    </lineage>
</organism>
<dbReference type="eggNOG" id="arCOG00967">
    <property type="taxonomic scope" value="Archaea"/>
</dbReference>
<dbReference type="InterPro" id="IPR016742">
    <property type="entry name" value="tRNA_m1G_mtfrase_arc"/>
</dbReference>
<dbReference type="InterPro" id="IPR028564">
    <property type="entry name" value="MT_TRM10-typ"/>
</dbReference>
<dbReference type="HOGENOM" id="CLU_061952_0_0_2"/>
<keyword evidence="2" id="KW-0808">Transferase</keyword>
<accession>F0QTZ2</accession>
<evidence type="ECO:0000259" key="4">
    <source>
        <dbReference type="PROSITE" id="PS51675"/>
    </source>
</evidence>
<dbReference type="KEGG" id="vmo:VMUT_1574"/>
<evidence type="ECO:0000256" key="2">
    <source>
        <dbReference type="ARBA" id="ARBA00022679"/>
    </source>
</evidence>
<dbReference type="OrthoDB" id="14987at2157"/>
<dbReference type="GeneID" id="10289226"/>
<dbReference type="AlphaFoldDB" id="F0QTZ2"/>
<dbReference type="GO" id="GO:0008175">
    <property type="term" value="F:tRNA methyltransferase activity"/>
    <property type="evidence" value="ECO:0007669"/>
    <property type="project" value="InterPro"/>
</dbReference>
<dbReference type="InterPro" id="IPR053623">
    <property type="entry name" value="TRM10_methyltransferase"/>
</dbReference>
<dbReference type="GO" id="GO:0030488">
    <property type="term" value="P:tRNA methylation"/>
    <property type="evidence" value="ECO:0007669"/>
    <property type="project" value="InterPro"/>
</dbReference>
<dbReference type="NCBIfam" id="NF041071">
    <property type="entry name" value="Trm10_mtase_Thprot"/>
    <property type="match status" value="1"/>
</dbReference>
<gene>
    <name evidence="5" type="ordered locus">VMUT_1574</name>
</gene>
<sequence length="355" mass="40246">MLLGNQLLNALRDLGIHRLCIPRKLKCNYYLPQCIAVNLLLGKYVLCLGGFGGNVISRINDLEILSLLSMGALPCDAYLAKPSDCTASLDLLMDIPQKPRFIVDLSLWNEHTDSEKNELIEQVLTSINTIRRYLWDSNLELTSTPSEFLERIGKFARGFRHGVVIRRDKPIIHDNAVMLDPEGDCVLSEQLITRISTFVIGGIVDKERRIKDGTGRLYGLLGLNVPRCRIELRGSVIGVPDRINKIIEIILIALLETGSIEEAIIRMMSKRDRVNRLFYELQRAAYRLRGEGSTVFVIPRSLINRINWVNASDKEVELVLRKSHIYVIDDEELSKYLLLGMARPGPLTYKYVSKA</sequence>
<dbReference type="RefSeq" id="WP_013604940.1">
    <property type="nucleotide sequence ID" value="NC_015151.1"/>
</dbReference>
<dbReference type="InterPro" id="IPR038459">
    <property type="entry name" value="MT_TRM10-typ_sf"/>
</dbReference>
<protein>
    <submittedName>
        <fullName evidence="5">tRNA (Guanine-N1-)-methyltransferase</fullName>
    </submittedName>
</protein>
<dbReference type="Proteomes" id="UP000007485">
    <property type="component" value="Chromosome"/>
</dbReference>
<dbReference type="Gene3D" id="3.40.1280.30">
    <property type="match status" value="1"/>
</dbReference>
<keyword evidence="3" id="KW-0949">S-adenosyl-L-methionine</keyword>
<reference evidence="5 6" key="1">
    <citation type="journal article" date="2011" name="J. Bacteriol.">
        <title>Complete genome sequence of 'Vulcanisaeta moutnovskia' strain 768-28, a novel member of the hyperthermophilic crenarchaeal genus vulcanisaeta.</title>
        <authorList>
            <person name="Gumerov V.M."/>
            <person name="Mardanov A.V."/>
            <person name="Beletsky A.V."/>
            <person name="Prokofeva M.I."/>
            <person name="Bonch-Osmolovskaya E.A."/>
            <person name="Ravin N.V."/>
            <person name="Skryabin K.G."/>
        </authorList>
    </citation>
    <scope>NUCLEOTIDE SEQUENCE [LARGE SCALE GENOMIC DNA]</scope>
    <source>
        <strain evidence="5 6">768-28</strain>
    </source>
</reference>
<keyword evidence="1" id="KW-0489">Methyltransferase</keyword>
<evidence type="ECO:0000256" key="3">
    <source>
        <dbReference type="ARBA" id="ARBA00022691"/>
    </source>
</evidence>
<evidence type="ECO:0000313" key="5">
    <source>
        <dbReference type="EMBL" id="ADY01778.1"/>
    </source>
</evidence>
<dbReference type="STRING" id="985053.VMUT_1574"/>
<name>F0QTZ2_VULM7</name>
<evidence type="ECO:0000256" key="1">
    <source>
        <dbReference type="ARBA" id="ARBA00022603"/>
    </source>
</evidence>
<evidence type="ECO:0000313" key="6">
    <source>
        <dbReference type="Proteomes" id="UP000007485"/>
    </source>
</evidence>
<feature type="domain" description="SAM-dependent MTase TRM10-type" evidence="4">
    <location>
        <begin position="87"/>
        <end position="275"/>
    </location>
</feature>
<dbReference type="EMBL" id="CP002529">
    <property type="protein sequence ID" value="ADY01778.1"/>
    <property type="molecule type" value="Genomic_DNA"/>
</dbReference>
<proteinExistence type="predicted"/>
<keyword evidence="6" id="KW-1185">Reference proteome</keyword>
<dbReference type="PIRSF" id="PIRSF018978">
    <property type="entry name" value="tRNA_m1G_mtfrase_arc_prd"/>
    <property type="match status" value="1"/>
</dbReference>